<evidence type="ECO:0000256" key="1">
    <source>
        <dbReference type="SAM" id="MobiDB-lite"/>
    </source>
</evidence>
<evidence type="ECO:0000259" key="2">
    <source>
        <dbReference type="Pfam" id="PF02579"/>
    </source>
</evidence>
<feature type="compositionally biased region" description="Basic and acidic residues" evidence="1">
    <location>
        <begin position="127"/>
        <end position="136"/>
    </location>
</feature>
<evidence type="ECO:0000313" key="3">
    <source>
        <dbReference type="EMBL" id="PMP73072.1"/>
    </source>
</evidence>
<comment type="caution">
    <text evidence="3">The sequence shown here is derived from an EMBL/GenBank/DDBJ whole genome shotgun (WGS) entry which is preliminary data.</text>
</comment>
<accession>A0A2J6WRM9</accession>
<dbReference type="PANTHER" id="PTHR42983:SF1">
    <property type="entry name" value="IRON-MOLYBDENUM PROTEIN"/>
    <property type="match status" value="1"/>
</dbReference>
<dbReference type="AlphaFoldDB" id="A0A2J6WRM9"/>
<evidence type="ECO:0000313" key="4">
    <source>
        <dbReference type="Proteomes" id="UP000242881"/>
    </source>
</evidence>
<dbReference type="Gene3D" id="3.30.420.130">
    <property type="entry name" value="Dinitrogenase iron-molybdenum cofactor biosynthesis domain"/>
    <property type="match status" value="1"/>
</dbReference>
<dbReference type="Proteomes" id="UP000242881">
    <property type="component" value="Unassembled WGS sequence"/>
</dbReference>
<dbReference type="RefSeq" id="WP_424604575.1">
    <property type="nucleotide sequence ID" value="NZ_JBNAVA010000001.1"/>
</dbReference>
<dbReference type="EMBL" id="PNIN01000002">
    <property type="protein sequence ID" value="PMP73072.1"/>
    <property type="molecule type" value="Genomic_DNA"/>
</dbReference>
<organism evidence="3 4">
    <name type="scientific">Calditerrivibrio nitroreducens</name>
    <dbReference type="NCBI Taxonomy" id="477976"/>
    <lineage>
        <taxon>Bacteria</taxon>
        <taxon>Pseudomonadati</taxon>
        <taxon>Deferribacterota</taxon>
        <taxon>Deferribacteres</taxon>
        <taxon>Deferribacterales</taxon>
        <taxon>Calditerrivibrionaceae</taxon>
    </lineage>
</organism>
<dbReference type="Pfam" id="PF02579">
    <property type="entry name" value="Nitro_FeMo-Co"/>
    <property type="match status" value="1"/>
</dbReference>
<proteinExistence type="predicted"/>
<sequence length="145" mass="16410">MKYAIPLAKDEGINSRVYGHFGSAPYYGIYDDTTDSLQVIHSKNSHGSHGSCHSTTILKRLGVDAVICGDMGHNALLEFKNMGINVYYCPDQLTVKELVQKARENQLEKFDINDSCAAHGHHHDHDHHHDHPEHHQGGRRFQHNH</sequence>
<gene>
    <name evidence="3" type="ORF">C0187_00215</name>
</gene>
<feature type="domain" description="Dinitrogenase iron-molybdenum cofactor biosynthesis" evidence="2">
    <location>
        <begin position="14"/>
        <end position="103"/>
    </location>
</feature>
<reference evidence="3 4" key="1">
    <citation type="submission" date="2018-01" db="EMBL/GenBank/DDBJ databases">
        <title>Metagenomic assembled genomes from two thermal pools in the Uzon Caldera, Kamchatka, Russia.</title>
        <authorList>
            <person name="Wilkins L."/>
            <person name="Ettinger C."/>
        </authorList>
    </citation>
    <scope>NUCLEOTIDE SEQUENCE [LARGE SCALE GENOMIC DNA]</scope>
    <source>
        <strain evidence="3">ZAV-05</strain>
    </source>
</reference>
<name>A0A2J6WRM9_9BACT</name>
<protein>
    <recommendedName>
        <fullName evidence="2">Dinitrogenase iron-molybdenum cofactor biosynthesis domain-containing protein</fullName>
    </recommendedName>
</protein>
<dbReference type="InterPro" id="IPR003731">
    <property type="entry name" value="Di-Nase_FeMo-co_biosynth"/>
</dbReference>
<dbReference type="PANTHER" id="PTHR42983">
    <property type="entry name" value="DINITROGENASE IRON-MOLYBDENUM COFACTOR PROTEIN-RELATED"/>
    <property type="match status" value="1"/>
</dbReference>
<dbReference type="InterPro" id="IPR036105">
    <property type="entry name" value="DiNase_FeMo-co_biosyn_sf"/>
</dbReference>
<feature type="region of interest" description="Disordered" evidence="1">
    <location>
        <begin position="116"/>
        <end position="145"/>
    </location>
</feature>
<dbReference type="SUPFAM" id="SSF53146">
    <property type="entry name" value="Nitrogenase accessory factor-like"/>
    <property type="match status" value="1"/>
</dbReference>